<dbReference type="SUPFAM" id="SSF52413">
    <property type="entry name" value="UDP-glucose/GDP-mannose dehydrogenase C-terminal domain"/>
    <property type="match status" value="1"/>
</dbReference>
<evidence type="ECO:0000256" key="9">
    <source>
        <dbReference type="PIRSR" id="PIRSR500134-2"/>
    </source>
</evidence>
<evidence type="ECO:0000256" key="5">
    <source>
        <dbReference type="ARBA" id="ARBA00023027"/>
    </source>
</evidence>
<evidence type="ECO:0000313" key="13">
    <source>
        <dbReference type="Proteomes" id="UP000460666"/>
    </source>
</evidence>
<dbReference type="Gene3D" id="3.40.50.720">
    <property type="entry name" value="NAD(P)-binding Rossmann-like Domain"/>
    <property type="match status" value="2"/>
</dbReference>
<dbReference type="EMBL" id="VWCJ01000004">
    <property type="protein sequence ID" value="KAA4998870.1"/>
    <property type="molecule type" value="Genomic_DNA"/>
</dbReference>
<feature type="binding site" evidence="10">
    <location>
        <position position="364"/>
    </location>
    <ligand>
        <name>NAD(+)</name>
        <dbReference type="ChEBI" id="CHEBI:57540"/>
    </ligand>
</feature>
<dbReference type="PANTHER" id="PTHR43750">
    <property type="entry name" value="UDP-GLUCOSE 6-DEHYDROGENASE TUAD"/>
    <property type="match status" value="1"/>
</dbReference>
<dbReference type="GO" id="GO:0051287">
    <property type="term" value="F:NAD binding"/>
    <property type="evidence" value="ECO:0007669"/>
    <property type="project" value="InterPro"/>
</dbReference>
<feature type="binding site" evidence="9">
    <location>
        <position position="232"/>
    </location>
    <ligand>
        <name>substrate</name>
    </ligand>
</feature>
<comment type="similarity">
    <text evidence="2 7">Belongs to the UDP-glucose/GDP-mannose dehydrogenase family.</text>
</comment>
<feature type="active site" description="Nucleophile" evidence="8">
    <location>
        <position position="288"/>
    </location>
</feature>
<dbReference type="InterPro" id="IPR014026">
    <property type="entry name" value="UDP-Glc/GDP-Man_DH_dimer"/>
</dbReference>
<feature type="binding site" evidence="10">
    <location>
        <position position="291"/>
    </location>
    <ligand>
        <name>NAD(+)</name>
        <dbReference type="ChEBI" id="CHEBI:57540"/>
    </ligand>
</feature>
<dbReference type="InterPro" id="IPR036291">
    <property type="entry name" value="NAD(P)-bd_dom_sf"/>
</dbReference>
<dbReference type="GO" id="GO:0006065">
    <property type="term" value="P:UDP-glucuronate biosynthetic process"/>
    <property type="evidence" value="ECO:0007669"/>
    <property type="project" value="UniProtKB-UniPathway"/>
</dbReference>
<feature type="binding site" evidence="10">
    <location>
        <position position="124"/>
    </location>
    <ligand>
        <name>NAD(+)</name>
        <dbReference type="ChEBI" id="CHEBI:57540"/>
    </ligand>
</feature>
<dbReference type="InterPro" id="IPR036220">
    <property type="entry name" value="UDP-Glc/GDP-Man_DH_C_sf"/>
</dbReference>
<protein>
    <recommendedName>
        <fullName evidence="3 7">UDP-glucose 6-dehydrogenase</fullName>
        <ecNumber evidence="3 7">1.1.1.22</ecNumber>
    </recommendedName>
</protein>
<name>A0A642F2C2_BACFG</name>
<keyword evidence="5 7" id="KW-0520">NAD</keyword>
<dbReference type="NCBIfam" id="TIGR03026">
    <property type="entry name" value="NDP-sugDHase"/>
    <property type="match status" value="1"/>
</dbReference>
<dbReference type="SMART" id="SM00984">
    <property type="entry name" value="UDPG_MGDP_dh_C"/>
    <property type="match status" value="1"/>
</dbReference>
<dbReference type="RefSeq" id="WP_042984845.1">
    <property type="nucleotide sequence ID" value="NZ_CP131536.1"/>
</dbReference>
<evidence type="ECO:0000256" key="7">
    <source>
        <dbReference type="PIRNR" id="PIRNR000124"/>
    </source>
</evidence>
<dbReference type="GO" id="GO:0000271">
    <property type="term" value="P:polysaccharide biosynthetic process"/>
    <property type="evidence" value="ECO:0007669"/>
    <property type="project" value="InterPro"/>
</dbReference>
<feature type="binding site" evidence="9">
    <location>
        <position position="285"/>
    </location>
    <ligand>
        <name>substrate</name>
    </ligand>
</feature>
<evidence type="ECO:0000256" key="4">
    <source>
        <dbReference type="ARBA" id="ARBA00023002"/>
    </source>
</evidence>
<evidence type="ECO:0000256" key="6">
    <source>
        <dbReference type="ARBA" id="ARBA00047473"/>
    </source>
</evidence>
<dbReference type="PIRSF" id="PIRSF000124">
    <property type="entry name" value="UDPglc_GDPman_dh"/>
    <property type="match status" value="1"/>
</dbReference>
<dbReference type="Pfam" id="PF03721">
    <property type="entry name" value="UDPG_MGDP_dh_N"/>
    <property type="match status" value="1"/>
</dbReference>
<feature type="binding site" evidence="10">
    <location>
        <position position="89"/>
    </location>
    <ligand>
        <name>NAD(+)</name>
        <dbReference type="ChEBI" id="CHEBI:57540"/>
    </ligand>
</feature>
<dbReference type="EC" id="1.1.1.22" evidence="3 7"/>
<feature type="binding site" evidence="9">
    <location>
        <position position="356"/>
    </location>
    <ligand>
        <name>substrate</name>
    </ligand>
</feature>
<dbReference type="InterPro" id="IPR013328">
    <property type="entry name" value="6PGD_dom2"/>
</dbReference>
<evidence type="ECO:0000256" key="3">
    <source>
        <dbReference type="ARBA" id="ARBA00012954"/>
    </source>
</evidence>
<comment type="catalytic activity">
    <reaction evidence="6 7">
        <text>UDP-alpha-D-glucose + 2 NAD(+) + H2O = UDP-alpha-D-glucuronate + 2 NADH + 3 H(+)</text>
        <dbReference type="Rhea" id="RHEA:23596"/>
        <dbReference type="ChEBI" id="CHEBI:15377"/>
        <dbReference type="ChEBI" id="CHEBI:15378"/>
        <dbReference type="ChEBI" id="CHEBI:57540"/>
        <dbReference type="ChEBI" id="CHEBI:57945"/>
        <dbReference type="ChEBI" id="CHEBI:58052"/>
        <dbReference type="ChEBI" id="CHEBI:58885"/>
        <dbReference type="EC" id="1.1.1.22"/>
    </reaction>
</comment>
<dbReference type="Proteomes" id="UP000460666">
    <property type="component" value="Unassembled WGS sequence"/>
</dbReference>
<sequence length="439" mass="49032">MREFNNIKIAVAGTGYVGMSIATLLAQHHEVVAVDVLPEKVEKINQKISPIQDDYIEQYMAEKPLRLSATLDGTAAYSKADFVVIAAPTNYDPVKNYFDTHHIEDVIDLVLRVNPDAIMVIKSTIPVGYCRSLYVKYAQRGVKQLNLLFSPEFLRESKALYDNLYPSRIIVGAPKMMNGNQFDAENEAIRTIANLPMLEQAAKTFAALLQEGAIKADIPTLFMGIKEAEAVKLFANTYLALRVSYFNELDTYAEVKGLDAQSIIEGVGLDPRIGTHYNNPSFGYGGYCLPKDTKQLLANYADVPQSMITAIVESNRTRKDFIADQVLRKACYYTSSSQWDAQKEQDVTVGVFRLTMKSNSDNFRQSSIQGIMKRIKAKGAQIIIYEPTLEDGASFFGSTVVNDLAKFKQMSDAIIANRYDGCLDDVADKVFTRDIFCRD</sequence>
<evidence type="ECO:0000256" key="2">
    <source>
        <dbReference type="ARBA" id="ARBA00006601"/>
    </source>
</evidence>
<proteinExistence type="inferred from homology"/>
<dbReference type="GO" id="GO:0003979">
    <property type="term" value="F:UDP-glucose 6-dehydrogenase activity"/>
    <property type="evidence" value="ECO:0007669"/>
    <property type="project" value="UniProtKB-EC"/>
</dbReference>
<dbReference type="InterPro" id="IPR017476">
    <property type="entry name" value="UDP-Glc/GDP-Man"/>
</dbReference>
<evidence type="ECO:0000256" key="10">
    <source>
        <dbReference type="PIRSR" id="PIRSR500134-3"/>
    </source>
</evidence>
<reference evidence="12 13" key="1">
    <citation type="journal article" date="2019" name="Nat. Med.">
        <title>A library of human gut bacterial isolates paired with longitudinal multiomics data enables mechanistic microbiome research.</title>
        <authorList>
            <person name="Poyet M."/>
            <person name="Groussin M."/>
            <person name="Gibbons S.M."/>
            <person name="Avila-Pacheco J."/>
            <person name="Jiang X."/>
            <person name="Kearney S.M."/>
            <person name="Perrotta A.R."/>
            <person name="Berdy B."/>
            <person name="Zhao S."/>
            <person name="Lieberman T.D."/>
            <person name="Swanson P.K."/>
            <person name="Smith M."/>
            <person name="Roesemann S."/>
            <person name="Alexander J.E."/>
            <person name="Rich S.A."/>
            <person name="Livny J."/>
            <person name="Vlamakis H."/>
            <person name="Clish C."/>
            <person name="Bullock K."/>
            <person name="Deik A."/>
            <person name="Scott J."/>
            <person name="Pierce K.A."/>
            <person name="Xavier R.J."/>
            <person name="Alm E.J."/>
        </authorList>
    </citation>
    <scope>NUCLEOTIDE SEQUENCE [LARGE SCALE GENOMIC DNA]</scope>
    <source>
        <strain evidence="12 13">BIOML-A46</strain>
    </source>
</reference>
<feature type="domain" description="UDP-glucose/GDP-mannose dehydrogenase C-terminal" evidence="11">
    <location>
        <begin position="350"/>
        <end position="438"/>
    </location>
</feature>
<evidence type="ECO:0000259" key="11">
    <source>
        <dbReference type="SMART" id="SM00984"/>
    </source>
</evidence>
<feature type="binding site" evidence="9">
    <location>
        <begin position="153"/>
        <end position="156"/>
    </location>
    <ligand>
        <name>substrate</name>
    </ligand>
</feature>
<keyword evidence="4 7" id="KW-0560">Oxidoreductase</keyword>
<accession>A0A642F2C2</accession>
<feature type="binding site" evidence="10">
    <location>
        <position position="40"/>
    </location>
    <ligand>
        <name>NAD(+)</name>
        <dbReference type="ChEBI" id="CHEBI:57540"/>
    </ligand>
</feature>
<evidence type="ECO:0000256" key="1">
    <source>
        <dbReference type="ARBA" id="ARBA00004701"/>
    </source>
</evidence>
<evidence type="ECO:0000256" key="8">
    <source>
        <dbReference type="PIRSR" id="PIRSR500134-1"/>
    </source>
</evidence>
<comment type="caution">
    <text evidence="12">The sequence shown here is derived from an EMBL/GenBank/DDBJ whole genome shotgun (WGS) entry which is preliminary data.</text>
</comment>
<feature type="binding site" evidence="9">
    <location>
        <begin position="277"/>
        <end position="281"/>
    </location>
    <ligand>
        <name>substrate</name>
    </ligand>
</feature>
<dbReference type="PANTHER" id="PTHR43750:SF2">
    <property type="entry name" value="UDP-GLUCOSE 6-DEHYDROGENASE"/>
    <property type="match status" value="1"/>
</dbReference>
<dbReference type="PIRSF" id="PIRSF500134">
    <property type="entry name" value="UDPglc_DH_bac"/>
    <property type="match status" value="1"/>
</dbReference>
<dbReference type="InterPro" id="IPR001732">
    <property type="entry name" value="UDP-Glc/GDP-Man_DH_N"/>
</dbReference>
<evidence type="ECO:0000313" key="12">
    <source>
        <dbReference type="EMBL" id="KAA4998870.1"/>
    </source>
</evidence>
<dbReference type="InterPro" id="IPR008927">
    <property type="entry name" value="6-PGluconate_DH-like_C_sf"/>
</dbReference>
<dbReference type="InterPro" id="IPR014027">
    <property type="entry name" value="UDP-Glc/GDP-Man_DH_C"/>
</dbReference>
<dbReference type="InterPro" id="IPR028357">
    <property type="entry name" value="UDPglc_DH_bac"/>
</dbReference>
<feature type="binding site" evidence="9">
    <location>
        <position position="357"/>
    </location>
    <ligand>
        <name>substrate</name>
    </ligand>
</feature>
<feature type="binding site" evidence="10">
    <location>
        <position position="35"/>
    </location>
    <ligand>
        <name>NAD(+)</name>
        <dbReference type="ChEBI" id="CHEBI:57540"/>
    </ligand>
</feature>
<dbReference type="UniPathway" id="UPA00038">
    <property type="reaction ID" value="UER00491"/>
</dbReference>
<dbReference type="SUPFAM" id="SSF48179">
    <property type="entry name" value="6-phosphogluconate dehydrogenase C-terminal domain-like"/>
    <property type="match status" value="1"/>
</dbReference>
<gene>
    <name evidence="12" type="ORF">F2Z89_08390</name>
</gene>
<dbReference type="AlphaFoldDB" id="A0A642F2C2"/>
<dbReference type="Pfam" id="PF00984">
    <property type="entry name" value="UDPG_MGDP_dh"/>
    <property type="match status" value="1"/>
</dbReference>
<dbReference type="Pfam" id="PF03720">
    <property type="entry name" value="UDPG_MGDP_dh_C"/>
    <property type="match status" value="1"/>
</dbReference>
<dbReference type="Gene3D" id="1.10.1040.10">
    <property type="entry name" value="N-(1-d-carboxylethyl)-l-norvaline Dehydrogenase, domain 2"/>
    <property type="match status" value="1"/>
</dbReference>
<feature type="binding site" evidence="10">
    <location>
        <position position="156"/>
    </location>
    <ligand>
        <name>NAD(+)</name>
        <dbReference type="ChEBI" id="CHEBI:57540"/>
    </ligand>
</feature>
<dbReference type="SUPFAM" id="SSF51735">
    <property type="entry name" value="NAD(P)-binding Rossmann-fold domains"/>
    <property type="match status" value="1"/>
</dbReference>
<organism evidence="12 13">
    <name type="scientific">Bacteroides fragilis</name>
    <dbReference type="NCBI Taxonomy" id="817"/>
    <lineage>
        <taxon>Bacteria</taxon>
        <taxon>Pseudomonadati</taxon>
        <taxon>Bacteroidota</taxon>
        <taxon>Bacteroidia</taxon>
        <taxon>Bacteroidales</taxon>
        <taxon>Bacteroidaceae</taxon>
        <taxon>Bacteroides</taxon>
    </lineage>
</organism>
<comment type="pathway">
    <text evidence="1">Nucleotide-sugar biosynthesis; UDP-alpha-D-glucuronate biosynthesis; UDP-alpha-D-glucuronate from UDP-alpha-D-glucose: step 1/1.</text>
</comment>